<dbReference type="InterPro" id="IPR014743">
    <property type="entry name" value="Cl-channel_core"/>
</dbReference>
<feature type="transmembrane region" description="Helical" evidence="14">
    <location>
        <begin position="261"/>
        <end position="279"/>
    </location>
</feature>
<keyword evidence="3 14" id="KW-0813">Transport</keyword>
<comment type="caution">
    <text evidence="14">Lacks conserved residue(s) required for the propagation of feature annotation.</text>
</comment>
<gene>
    <name evidence="16" type="primary">LOC100383583</name>
</gene>
<evidence type="ECO:0000259" key="15">
    <source>
        <dbReference type="PROSITE" id="PS51371"/>
    </source>
</evidence>
<evidence type="ECO:0000256" key="3">
    <source>
        <dbReference type="ARBA" id="ARBA00022448"/>
    </source>
</evidence>
<dbReference type="PANTHER" id="PTHR11689:SF147">
    <property type="entry name" value="CHLORIDE CHANNEL PROTEIN"/>
    <property type="match status" value="1"/>
</dbReference>
<keyword evidence="11" id="KW-0869">Chloride channel</keyword>
<comment type="subcellular location">
    <subcellularLocation>
        <location evidence="1 14">Membrane</location>
        <topology evidence="1 14">Multi-pass membrane protein</topology>
    </subcellularLocation>
</comment>
<evidence type="ECO:0000256" key="2">
    <source>
        <dbReference type="ARBA" id="ARBA00009476"/>
    </source>
</evidence>
<feature type="transmembrane region" description="Helical" evidence="14">
    <location>
        <begin position="169"/>
        <end position="192"/>
    </location>
</feature>
<feature type="domain" description="CBS" evidence="15">
    <location>
        <begin position="635"/>
        <end position="695"/>
    </location>
</feature>
<evidence type="ECO:0007829" key="18">
    <source>
        <dbReference type="PeptideAtlas" id="A0A804PG01"/>
    </source>
</evidence>
<evidence type="ECO:0000256" key="7">
    <source>
        <dbReference type="ARBA" id="ARBA00022989"/>
    </source>
</evidence>
<keyword evidence="4 14" id="KW-0812">Transmembrane</keyword>
<feature type="transmembrane region" description="Helical" evidence="14">
    <location>
        <begin position="204"/>
        <end position="223"/>
    </location>
</feature>
<keyword evidence="5" id="KW-0677">Repeat</keyword>
<accession>A0A804PG01</accession>
<feature type="transmembrane region" description="Helical" evidence="14">
    <location>
        <begin position="440"/>
        <end position="463"/>
    </location>
</feature>
<evidence type="ECO:0000256" key="11">
    <source>
        <dbReference type="ARBA" id="ARBA00023173"/>
    </source>
</evidence>
<keyword evidence="8 14" id="KW-0406">Ion transport</keyword>
<feature type="transmembrane region" description="Helical" evidence="14">
    <location>
        <begin position="409"/>
        <end position="428"/>
    </location>
</feature>
<dbReference type="InterPro" id="IPR002251">
    <property type="entry name" value="Cl_channel_pln"/>
</dbReference>
<dbReference type="SUPFAM" id="SSF81340">
    <property type="entry name" value="Clc chloride channel"/>
    <property type="match status" value="1"/>
</dbReference>
<dbReference type="Gene3D" id="3.10.580.10">
    <property type="entry name" value="CBS-domain"/>
    <property type="match status" value="1"/>
</dbReference>
<keyword evidence="7 14" id="KW-1133">Transmembrane helix</keyword>
<dbReference type="GO" id="GO:0034707">
    <property type="term" value="C:chloride channel complex"/>
    <property type="evidence" value="ECO:0007669"/>
    <property type="project" value="UniProtKB-KW"/>
</dbReference>
<keyword evidence="9 13" id="KW-0129">CBS domain</keyword>
<evidence type="ECO:0000256" key="9">
    <source>
        <dbReference type="ARBA" id="ARBA00023122"/>
    </source>
</evidence>
<evidence type="ECO:0000313" key="16">
    <source>
        <dbReference type="EnsemblPlants" id="Zm00001eb235240_P002"/>
    </source>
</evidence>
<comment type="similarity">
    <text evidence="2 14">Belongs to the chloride channel (TC 2.A.49) family.</text>
</comment>
<dbReference type="GO" id="GO:0005247">
    <property type="term" value="F:voltage-gated chloride channel activity"/>
    <property type="evidence" value="ECO:0007669"/>
    <property type="project" value="InterPro"/>
</dbReference>
<dbReference type="Pfam" id="PF00654">
    <property type="entry name" value="Voltage_CLC"/>
    <property type="match status" value="1"/>
</dbReference>
<dbReference type="AlphaFoldDB" id="A0A804PG01"/>
<keyword evidence="10 14" id="KW-0472">Membrane</keyword>
<proteinExistence type="evidence at protein level"/>
<evidence type="ECO:0000256" key="12">
    <source>
        <dbReference type="ARBA" id="ARBA00023214"/>
    </source>
</evidence>
<reference evidence="17" key="1">
    <citation type="journal article" date="2009" name="Science">
        <title>The B73 maize genome: complexity, diversity, and dynamics.</title>
        <authorList>
            <person name="Schnable P.S."/>
            <person name="Ware D."/>
            <person name="Fulton R.S."/>
            <person name="Stein J.C."/>
            <person name="Wei F."/>
            <person name="Pasternak S."/>
            <person name="Liang C."/>
            <person name="Zhang J."/>
            <person name="Fulton L."/>
            <person name="Graves T.A."/>
            <person name="Minx P."/>
            <person name="Reily A.D."/>
            <person name="Courtney L."/>
            <person name="Kruchowski S.S."/>
            <person name="Tomlinson C."/>
            <person name="Strong C."/>
            <person name="Delehaunty K."/>
            <person name="Fronick C."/>
            <person name="Courtney B."/>
            <person name="Rock S.M."/>
            <person name="Belter E."/>
            <person name="Du F."/>
            <person name="Kim K."/>
            <person name="Abbott R.M."/>
            <person name="Cotton M."/>
            <person name="Levy A."/>
            <person name="Marchetto P."/>
            <person name="Ochoa K."/>
            <person name="Jackson S.M."/>
            <person name="Gillam B."/>
            <person name="Chen W."/>
            <person name="Yan L."/>
            <person name="Higginbotham J."/>
            <person name="Cardenas M."/>
            <person name="Waligorski J."/>
            <person name="Applebaum E."/>
            <person name="Phelps L."/>
            <person name="Falcone J."/>
            <person name="Kanchi K."/>
            <person name="Thane T."/>
            <person name="Scimone A."/>
            <person name="Thane N."/>
            <person name="Henke J."/>
            <person name="Wang T."/>
            <person name="Ruppert J."/>
            <person name="Shah N."/>
            <person name="Rotter K."/>
            <person name="Hodges J."/>
            <person name="Ingenthron E."/>
            <person name="Cordes M."/>
            <person name="Kohlberg S."/>
            <person name="Sgro J."/>
            <person name="Delgado B."/>
            <person name="Mead K."/>
            <person name="Chinwalla A."/>
            <person name="Leonard S."/>
            <person name="Crouse K."/>
            <person name="Collura K."/>
            <person name="Kudrna D."/>
            <person name="Currie J."/>
            <person name="He R."/>
            <person name="Angelova A."/>
            <person name="Rajasekar S."/>
            <person name="Mueller T."/>
            <person name="Lomeli R."/>
            <person name="Scara G."/>
            <person name="Ko A."/>
            <person name="Delaney K."/>
            <person name="Wissotski M."/>
            <person name="Lopez G."/>
            <person name="Campos D."/>
            <person name="Braidotti M."/>
            <person name="Ashley E."/>
            <person name="Golser W."/>
            <person name="Kim H."/>
            <person name="Lee S."/>
            <person name="Lin J."/>
            <person name="Dujmic Z."/>
            <person name="Kim W."/>
            <person name="Talag J."/>
            <person name="Zuccolo A."/>
            <person name="Fan C."/>
            <person name="Sebastian A."/>
            <person name="Kramer M."/>
            <person name="Spiegel L."/>
            <person name="Nascimento L."/>
            <person name="Zutavern T."/>
            <person name="Miller B."/>
            <person name="Ambroise C."/>
            <person name="Muller S."/>
            <person name="Spooner W."/>
            <person name="Narechania A."/>
            <person name="Ren L."/>
            <person name="Wei S."/>
            <person name="Kumari S."/>
            <person name="Faga B."/>
            <person name="Levy M.J."/>
            <person name="McMahan L."/>
            <person name="Van Buren P."/>
            <person name="Vaughn M.W."/>
            <person name="Ying K."/>
            <person name="Yeh C.-T."/>
            <person name="Emrich S.J."/>
            <person name="Jia Y."/>
            <person name="Kalyanaraman A."/>
            <person name="Hsia A.-P."/>
            <person name="Barbazuk W.B."/>
            <person name="Baucom R.S."/>
            <person name="Brutnell T.P."/>
            <person name="Carpita N.C."/>
            <person name="Chaparro C."/>
            <person name="Chia J.-M."/>
            <person name="Deragon J.-M."/>
            <person name="Estill J.C."/>
            <person name="Fu Y."/>
            <person name="Jeddeloh J.A."/>
            <person name="Han Y."/>
            <person name="Lee H."/>
            <person name="Li P."/>
            <person name="Lisch D.R."/>
            <person name="Liu S."/>
            <person name="Liu Z."/>
            <person name="Nagel D.H."/>
            <person name="McCann M.C."/>
            <person name="SanMiguel P."/>
            <person name="Myers A.M."/>
            <person name="Nettleton D."/>
            <person name="Nguyen J."/>
            <person name="Penning B.W."/>
            <person name="Ponnala L."/>
            <person name="Schneider K.L."/>
            <person name="Schwartz D.C."/>
            <person name="Sharma A."/>
            <person name="Soderlund C."/>
            <person name="Springer N.M."/>
            <person name="Sun Q."/>
            <person name="Wang H."/>
            <person name="Waterman M."/>
            <person name="Westerman R."/>
            <person name="Wolfgruber T.K."/>
            <person name="Yang L."/>
            <person name="Yu Y."/>
            <person name="Zhang L."/>
            <person name="Zhou S."/>
            <person name="Zhu Q."/>
            <person name="Bennetzen J.L."/>
            <person name="Dawe R.K."/>
            <person name="Jiang J."/>
            <person name="Jiang N."/>
            <person name="Presting G.G."/>
            <person name="Wessler S.R."/>
            <person name="Aluru S."/>
            <person name="Martienssen R.A."/>
            <person name="Clifton S.W."/>
            <person name="McCombie W.R."/>
            <person name="Wing R.A."/>
            <person name="Wilson R.K."/>
        </authorList>
    </citation>
    <scope>NUCLEOTIDE SEQUENCE [LARGE SCALE GENOMIC DNA]</scope>
    <source>
        <strain evidence="17">cv. B73</strain>
    </source>
</reference>
<evidence type="ECO:0000256" key="4">
    <source>
        <dbReference type="ARBA" id="ARBA00022692"/>
    </source>
</evidence>
<dbReference type="PRINTS" id="PR00762">
    <property type="entry name" value="CLCHANNEL"/>
</dbReference>
<dbReference type="InterPro" id="IPR046342">
    <property type="entry name" value="CBS_dom_sf"/>
</dbReference>
<dbReference type="EnsemblPlants" id="Zm00001eb235240_T002">
    <property type="protein sequence ID" value="Zm00001eb235240_P002"/>
    <property type="gene ID" value="Zm00001eb235240"/>
</dbReference>
<evidence type="ECO:0000256" key="14">
    <source>
        <dbReference type="RuleBase" id="RU361221"/>
    </source>
</evidence>
<evidence type="ECO:0000256" key="8">
    <source>
        <dbReference type="ARBA" id="ARBA00023065"/>
    </source>
</evidence>
<reference evidence="16" key="3">
    <citation type="submission" date="2021-05" db="UniProtKB">
        <authorList>
            <consortium name="EnsemblPlants"/>
        </authorList>
    </citation>
    <scope>IDENTIFICATION</scope>
    <source>
        <strain evidence="16">cv. B73</strain>
    </source>
</reference>
<dbReference type="CDD" id="cd04591">
    <property type="entry name" value="CBS_pair_voltage-gated_CLC_euk_bac"/>
    <property type="match status" value="1"/>
</dbReference>
<evidence type="ECO:0000256" key="10">
    <source>
        <dbReference type="ARBA" id="ARBA00023136"/>
    </source>
</evidence>
<dbReference type="PANTHER" id="PTHR11689">
    <property type="entry name" value="CHLORIDE CHANNEL PROTEIN CLC FAMILY MEMBER"/>
    <property type="match status" value="1"/>
</dbReference>
<protein>
    <recommendedName>
        <fullName evidence="14">Chloride channel protein</fullName>
    </recommendedName>
</protein>
<name>A0A804PG01_MAIZE</name>
<keyword evidence="6" id="KW-0851">Voltage-gated channel</keyword>
<keyword evidence="17" id="KW-1185">Reference proteome</keyword>
<keyword evidence="12 14" id="KW-0868">Chloride</keyword>
<keyword evidence="6" id="KW-0407">Ion channel</keyword>
<feature type="transmembrane region" description="Helical" evidence="14">
    <location>
        <begin position="57"/>
        <end position="78"/>
    </location>
</feature>
<dbReference type="Pfam" id="PF00571">
    <property type="entry name" value="CBS"/>
    <property type="match status" value="1"/>
</dbReference>
<evidence type="ECO:0000256" key="1">
    <source>
        <dbReference type="ARBA" id="ARBA00004141"/>
    </source>
</evidence>
<feature type="transmembrane region" description="Helical" evidence="14">
    <location>
        <begin position="299"/>
        <end position="320"/>
    </location>
</feature>
<feature type="transmembrane region" description="Helical" evidence="14">
    <location>
        <begin position="469"/>
        <end position="486"/>
    </location>
</feature>
<dbReference type="Proteomes" id="UP000007305">
    <property type="component" value="Chromosome 5"/>
</dbReference>
<feature type="transmembrane region" description="Helical" evidence="14">
    <location>
        <begin position="380"/>
        <end position="403"/>
    </location>
</feature>
<dbReference type="Gramene" id="Zm00001eb235240_T002">
    <property type="protein sequence ID" value="Zm00001eb235240_P002"/>
    <property type="gene ID" value="Zm00001eb235240"/>
</dbReference>
<dbReference type="SMART" id="SM00116">
    <property type="entry name" value="CBS"/>
    <property type="match status" value="2"/>
</dbReference>
<dbReference type="PROSITE" id="PS51371">
    <property type="entry name" value="CBS"/>
    <property type="match status" value="1"/>
</dbReference>
<dbReference type="PRINTS" id="PR01120">
    <property type="entry name" value="CLCHANNELPLT"/>
</dbReference>
<dbReference type="InterPro" id="IPR000644">
    <property type="entry name" value="CBS_dom"/>
</dbReference>
<dbReference type="Gene3D" id="1.10.3080.10">
    <property type="entry name" value="Clc chloride channel"/>
    <property type="match status" value="1"/>
</dbReference>
<organism evidence="16 17">
    <name type="scientific">Zea mays</name>
    <name type="common">Maize</name>
    <dbReference type="NCBI Taxonomy" id="4577"/>
    <lineage>
        <taxon>Eukaryota</taxon>
        <taxon>Viridiplantae</taxon>
        <taxon>Streptophyta</taxon>
        <taxon>Embryophyta</taxon>
        <taxon>Tracheophyta</taxon>
        <taxon>Spermatophyta</taxon>
        <taxon>Magnoliopsida</taxon>
        <taxon>Liliopsida</taxon>
        <taxon>Poales</taxon>
        <taxon>Poaceae</taxon>
        <taxon>PACMAD clade</taxon>
        <taxon>Panicoideae</taxon>
        <taxon>Andropogonodae</taxon>
        <taxon>Andropogoneae</taxon>
        <taxon>Tripsacinae</taxon>
        <taxon>Zea</taxon>
    </lineage>
</organism>
<dbReference type="SUPFAM" id="SSF54631">
    <property type="entry name" value="CBS-domain pair"/>
    <property type="match status" value="1"/>
</dbReference>
<evidence type="ECO:0000256" key="5">
    <source>
        <dbReference type="ARBA" id="ARBA00022737"/>
    </source>
</evidence>
<evidence type="ECO:0000313" key="17">
    <source>
        <dbReference type="Proteomes" id="UP000007305"/>
    </source>
</evidence>
<reference evidence="16" key="2">
    <citation type="submission" date="2019-07" db="EMBL/GenBank/DDBJ databases">
        <authorList>
            <person name="Seetharam A."/>
            <person name="Woodhouse M."/>
            <person name="Cannon E."/>
        </authorList>
    </citation>
    <scope>NUCLEOTIDE SEQUENCE [LARGE SCALE GENOMIC DNA]</scope>
    <source>
        <strain evidence="16">cv. B73</strain>
    </source>
</reference>
<evidence type="ECO:0000256" key="6">
    <source>
        <dbReference type="ARBA" id="ARBA00022882"/>
    </source>
</evidence>
<keyword evidence="18" id="KW-1267">Proteomics identification</keyword>
<dbReference type="InterPro" id="IPR051280">
    <property type="entry name" value="Cl-channel/antiporter"/>
</dbReference>
<sequence length="726" mass="79012">MSSPLEDVSVGMEEEDQRPLNRALLHRSATTNASQVAMVGSNPCPIESLDYDYWTAFWVFAGCNLALLLLASSITAFLSPAAGGSGIPEVKAYLNGVDAPNIFSLRTLAVKVVGNIAAVSSSLHVGKAGPMVHTGACIAAIFGQGGSRKYGLTCRWLRYFKNDRDRRDLVTIGAGAGVAAAFRAPVGGVLFALESLSSWWRSALIWRSFFTTAVVAVVLRLFIELCGTGRCGMFGRGGLIMYDVSTVFDDLMTYHLKDIPTVILIGVTGALLGGLYNFLMIKVLRLYNAINERGGAHKLLLAATVSIVTSCCVFGLPWLAPCRPCPTTGPLSSPDGTCHALNRFRRFHCPKGHYNDLASLFLNINDDAIRNLYSTGTNDVYHPVSMVIFFVASYALGVLSYGVVAPSGLFVPIILTGATYGRLVAMLLGGRSGLDHGLVAILGSASFLGGTLRMTVSVCVIILELTNNLLLLPLVMLVLLISKTVADSFNSSIYDLILRLKGLPHLDGHAEPYMRQLAVGDVVAGPLRSFGGVEKVGNVVHTLRTTGHHAFPVVDEPPFSPAPVLYGLVLRAHLLVLLKKREFLVAPERCPKEYVAERFQAEDFDKRGSGKQDTIADVVLSPEEMEMYVDLHPFTNTSPYTVVETMSLAKALVLFREVGLRHLLVVPKACDRSPVVGILTRHDFMPEHILELHPVLLRSRWKRLRWQRGAMAKYFRSLIVWVANSG</sequence>
<dbReference type="InterPro" id="IPR001807">
    <property type="entry name" value="ClC"/>
</dbReference>
<evidence type="ECO:0000256" key="13">
    <source>
        <dbReference type="PROSITE-ProRule" id="PRU00703"/>
    </source>
</evidence>